<comment type="subcellular location">
    <subcellularLocation>
        <location evidence="1 10">Cytoplasm</location>
    </subcellularLocation>
</comment>
<dbReference type="CDD" id="cd00446">
    <property type="entry name" value="GrpE"/>
    <property type="match status" value="1"/>
</dbReference>
<feature type="region of interest" description="Disordered" evidence="13">
    <location>
        <begin position="1"/>
        <end position="26"/>
    </location>
</feature>
<keyword evidence="6 10" id="KW-0143">Chaperone</keyword>
<comment type="similarity">
    <text evidence="2 10 12">Belongs to the GrpE family.</text>
</comment>
<dbReference type="GO" id="GO:0006457">
    <property type="term" value="P:protein folding"/>
    <property type="evidence" value="ECO:0007669"/>
    <property type="project" value="InterPro"/>
</dbReference>
<evidence type="ECO:0000256" key="4">
    <source>
        <dbReference type="ARBA" id="ARBA00022490"/>
    </source>
</evidence>
<comment type="subunit">
    <text evidence="3 10">Homodimer.</text>
</comment>
<dbReference type="InterPro" id="IPR000740">
    <property type="entry name" value="GrpE"/>
</dbReference>
<proteinExistence type="inferred from homology"/>
<dbReference type="InterPro" id="IPR009012">
    <property type="entry name" value="GrpE_head"/>
</dbReference>
<evidence type="ECO:0000256" key="3">
    <source>
        <dbReference type="ARBA" id="ARBA00011738"/>
    </source>
</evidence>
<keyword evidence="15" id="KW-1185">Reference proteome</keyword>
<evidence type="ECO:0000256" key="2">
    <source>
        <dbReference type="ARBA" id="ARBA00009054"/>
    </source>
</evidence>
<dbReference type="GO" id="GO:0051087">
    <property type="term" value="F:protein-folding chaperone binding"/>
    <property type="evidence" value="ECO:0007669"/>
    <property type="project" value="InterPro"/>
</dbReference>
<evidence type="ECO:0000256" key="10">
    <source>
        <dbReference type="HAMAP-Rule" id="MF_01151"/>
    </source>
</evidence>
<organism evidence="14 15">
    <name type="scientific">Rhizomicrobium palustre</name>
    <dbReference type="NCBI Taxonomy" id="189966"/>
    <lineage>
        <taxon>Bacteria</taxon>
        <taxon>Pseudomonadati</taxon>
        <taxon>Pseudomonadota</taxon>
        <taxon>Alphaproteobacteria</taxon>
        <taxon>Micropepsales</taxon>
        <taxon>Micropepsaceae</taxon>
        <taxon>Rhizomicrobium</taxon>
    </lineage>
</organism>
<evidence type="ECO:0000256" key="13">
    <source>
        <dbReference type="SAM" id="MobiDB-lite"/>
    </source>
</evidence>
<keyword evidence="5 10" id="KW-0346">Stress response</keyword>
<comment type="function">
    <text evidence="7 10 11">Participates actively in the response to hyperosmotic and heat shock by preventing the aggregation of stress-denatured proteins, in association with DnaK and GrpE. It is the nucleotide exchange factor for DnaK and may function as a thermosensor. Unfolded proteins bind initially to DnaJ; upon interaction with the DnaJ-bound protein, DnaK hydrolyzes its bound ATP, resulting in the formation of a stable complex. GrpE releases ADP from DnaK; ATP binding to DnaK triggers the release of the substrate protein, thus completing the reaction cycle. Several rounds of ATP-dependent interactions between DnaJ, DnaK and GrpE are required for fully efficient folding.</text>
</comment>
<comment type="caution">
    <text evidence="14">The sequence shown here is derived from an EMBL/GenBank/DDBJ whole genome shotgun (WGS) entry which is preliminary data.</text>
</comment>
<evidence type="ECO:0000313" key="15">
    <source>
        <dbReference type="Proteomes" id="UP000570514"/>
    </source>
</evidence>
<dbReference type="PRINTS" id="PR00773">
    <property type="entry name" value="GRPEPROTEIN"/>
</dbReference>
<protein>
    <recommendedName>
        <fullName evidence="8 10">Protein GrpE</fullName>
    </recommendedName>
    <alternativeName>
        <fullName evidence="9 10">HSP-70 cofactor</fullName>
    </alternativeName>
</protein>
<dbReference type="FunFam" id="2.30.22.10:FF:000001">
    <property type="entry name" value="Protein GrpE"/>
    <property type="match status" value="1"/>
</dbReference>
<gene>
    <name evidence="10" type="primary">grpE</name>
    <name evidence="14" type="ORF">FHS83_001482</name>
</gene>
<reference evidence="14 15" key="1">
    <citation type="submission" date="2020-03" db="EMBL/GenBank/DDBJ databases">
        <title>Genomic Encyclopedia of Type Strains, Phase IV (KMG-IV): sequencing the most valuable type-strain genomes for metagenomic binning, comparative biology and taxonomic classification.</title>
        <authorList>
            <person name="Goeker M."/>
        </authorList>
    </citation>
    <scope>NUCLEOTIDE SEQUENCE [LARGE SCALE GENOMIC DNA]</scope>
    <source>
        <strain evidence="14 15">DSM 19867</strain>
    </source>
</reference>
<dbReference type="InterPro" id="IPR013805">
    <property type="entry name" value="GrpE_CC"/>
</dbReference>
<dbReference type="RefSeq" id="WP_167082357.1">
    <property type="nucleotide sequence ID" value="NZ_BAAADC010000001.1"/>
</dbReference>
<name>A0A846MX79_9PROT</name>
<dbReference type="Gene3D" id="2.30.22.10">
    <property type="entry name" value="Head domain of nucleotide exchange factor GrpE"/>
    <property type="match status" value="1"/>
</dbReference>
<dbReference type="GO" id="GO:0005737">
    <property type="term" value="C:cytoplasm"/>
    <property type="evidence" value="ECO:0007669"/>
    <property type="project" value="UniProtKB-SubCell"/>
</dbReference>
<dbReference type="NCBIfam" id="NF010738">
    <property type="entry name" value="PRK14140.1"/>
    <property type="match status" value="1"/>
</dbReference>
<dbReference type="PANTHER" id="PTHR21237">
    <property type="entry name" value="GRPE PROTEIN"/>
    <property type="match status" value="1"/>
</dbReference>
<evidence type="ECO:0000256" key="9">
    <source>
        <dbReference type="ARBA" id="ARBA00076414"/>
    </source>
</evidence>
<dbReference type="HAMAP" id="MF_01151">
    <property type="entry name" value="GrpE"/>
    <property type="match status" value="1"/>
</dbReference>
<dbReference type="PROSITE" id="PS01071">
    <property type="entry name" value="GRPE"/>
    <property type="match status" value="1"/>
</dbReference>
<dbReference type="NCBIfam" id="NF010739">
    <property type="entry name" value="PRK14141.1"/>
    <property type="match status" value="1"/>
</dbReference>
<dbReference type="GO" id="GO:0000774">
    <property type="term" value="F:adenyl-nucleotide exchange factor activity"/>
    <property type="evidence" value="ECO:0007669"/>
    <property type="project" value="InterPro"/>
</dbReference>
<dbReference type="GO" id="GO:0042803">
    <property type="term" value="F:protein homodimerization activity"/>
    <property type="evidence" value="ECO:0007669"/>
    <property type="project" value="InterPro"/>
</dbReference>
<dbReference type="SUPFAM" id="SSF58014">
    <property type="entry name" value="Coiled-coil domain of nucleotide exchange factor GrpE"/>
    <property type="match status" value="1"/>
</dbReference>
<dbReference type="Gene3D" id="3.90.20.20">
    <property type="match status" value="1"/>
</dbReference>
<dbReference type="SUPFAM" id="SSF51064">
    <property type="entry name" value="Head domain of nucleotide exchange factor GrpE"/>
    <property type="match status" value="1"/>
</dbReference>
<dbReference type="EMBL" id="JAASRM010000001">
    <property type="protein sequence ID" value="NIK88164.1"/>
    <property type="molecule type" value="Genomic_DNA"/>
</dbReference>
<evidence type="ECO:0000256" key="11">
    <source>
        <dbReference type="RuleBase" id="RU000639"/>
    </source>
</evidence>
<sequence length="195" mass="21311">MSEENTPEAPIETQTENGAAELSEHEQMHALLQALTLENNELKDQRLRALAEAENIRRRGEREKQDASTYAVTKFARDMLTVADNFGRALAACPPEKREAADPQVKAVIEGVEVTERQLLSILENHGIKIIDTSDGKFDPNLHQAVAEVPGEGKPAGSIVHVVQTGFKIGERLLRPAMVTVARKEDAPAATNTQA</sequence>
<accession>A0A846MX79</accession>
<evidence type="ECO:0000256" key="8">
    <source>
        <dbReference type="ARBA" id="ARBA00072274"/>
    </source>
</evidence>
<evidence type="ECO:0000256" key="5">
    <source>
        <dbReference type="ARBA" id="ARBA00023016"/>
    </source>
</evidence>
<dbReference type="PANTHER" id="PTHR21237:SF23">
    <property type="entry name" value="GRPE PROTEIN HOMOLOG, MITOCHONDRIAL"/>
    <property type="match status" value="1"/>
</dbReference>
<evidence type="ECO:0000256" key="12">
    <source>
        <dbReference type="RuleBase" id="RU004478"/>
    </source>
</evidence>
<keyword evidence="4 10" id="KW-0963">Cytoplasm</keyword>
<evidence type="ECO:0000256" key="7">
    <source>
        <dbReference type="ARBA" id="ARBA00053401"/>
    </source>
</evidence>
<dbReference type="AlphaFoldDB" id="A0A846MX79"/>
<dbReference type="Pfam" id="PF01025">
    <property type="entry name" value="GrpE"/>
    <property type="match status" value="1"/>
</dbReference>
<dbReference type="GO" id="GO:0051082">
    <property type="term" value="F:unfolded protein binding"/>
    <property type="evidence" value="ECO:0007669"/>
    <property type="project" value="TreeGrafter"/>
</dbReference>
<evidence type="ECO:0000256" key="6">
    <source>
        <dbReference type="ARBA" id="ARBA00023186"/>
    </source>
</evidence>
<evidence type="ECO:0000256" key="1">
    <source>
        <dbReference type="ARBA" id="ARBA00004496"/>
    </source>
</evidence>
<evidence type="ECO:0000313" key="14">
    <source>
        <dbReference type="EMBL" id="NIK88164.1"/>
    </source>
</evidence>
<dbReference type="Proteomes" id="UP000570514">
    <property type="component" value="Unassembled WGS sequence"/>
</dbReference>